<accession>D9WQI0</accession>
<evidence type="ECO:0000256" key="1">
    <source>
        <dbReference type="ARBA" id="ARBA00008761"/>
    </source>
</evidence>
<evidence type="ECO:0000259" key="9">
    <source>
        <dbReference type="Pfam" id="PF07282"/>
    </source>
</evidence>
<comment type="similarity">
    <text evidence="1">In the C-terminal section; belongs to the transposase 35 family.</text>
</comment>
<keyword evidence="3" id="KW-0479">Metal-binding</keyword>
<dbReference type="Pfam" id="PF01385">
    <property type="entry name" value="OrfB_IS605"/>
    <property type="match status" value="1"/>
</dbReference>
<proteinExistence type="inferred from homology"/>
<feature type="compositionally biased region" description="Basic residues" evidence="7">
    <location>
        <begin position="279"/>
        <end position="295"/>
    </location>
</feature>
<evidence type="ECO:0000256" key="5">
    <source>
        <dbReference type="ARBA" id="ARBA00023125"/>
    </source>
</evidence>
<feature type="compositionally biased region" description="Basic residues" evidence="7">
    <location>
        <begin position="157"/>
        <end position="173"/>
    </location>
</feature>
<dbReference type="HOGENOM" id="CLU_032903_0_0_11"/>
<dbReference type="EMBL" id="GG657754">
    <property type="protein sequence ID" value="EFL28112.1"/>
    <property type="molecule type" value="Genomic_DNA"/>
</dbReference>
<dbReference type="AlphaFoldDB" id="D9WQI0"/>
<evidence type="ECO:0000256" key="6">
    <source>
        <dbReference type="ARBA" id="ARBA00023172"/>
    </source>
</evidence>
<keyword evidence="2" id="KW-0815">Transposition</keyword>
<keyword evidence="6" id="KW-0233">DNA recombination</keyword>
<dbReference type="NCBIfam" id="NF040570">
    <property type="entry name" value="guided_TnpB"/>
    <property type="match status" value="1"/>
</dbReference>
<sequence length="448" mass="50593">MVIGEDVMPKLRHENQKYVREENAVPTSSDVPTLSHNPSTYGDDVQLRYQYRVTLTPGQRISAARVFGCKRVVWNDALALQKPRKTANKRLGKPQHRMAEGPYWAIPKAAELGKLLITRAKKTPERAFLTQAPVGVLQQTLRDLDKAWKAHEDSKTGKRKGPKIGPPRRKSRKDNRQTARFTVSDRFKITEDGKLRLPKIGDVRVKWTRDLPSVPSSVTLIKDRSGRYWASFVVETDPADDVFAPVGGDQGIDLGLTRFAVLADGSHIASPQYLRRAEKKLKKRQRELSRKKKGSNNRDKARIKVARAHAQVADARRNFHHQWSHRLTSENQTVFAETLNVRGMARGRLAQSVHDAGWAQFVSFLDYKATRRGRTFIKVARDFPSSQICSACGYRDGKKPLQVRVWTCPGCGVRHCRDWNAGKNVRHEGRRILAATAPPTPGPGASRR</sequence>
<gene>
    <name evidence="11" type="ORF">SSOG_07827</name>
</gene>
<name>D9WQI0_9ACTN</name>
<keyword evidence="4" id="KW-0862">Zinc</keyword>
<dbReference type="GO" id="GO:0006310">
    <property type="term" value="P:DNA recombination"/>
    <property type="evidence" value="ECO:0007669"/>
    <property type="project" value="UniProtKB-KW"/>
</dbReference>
<dbReference type="GO" id="GO:0003677">
    <property type="term" value="F:DNA binding"/>
    <property type="evidence" value="ECO:0007669"/>
    <property type="project" value="UniProtKB-KW"/>
</dbReference>
<reference evidence="11 12" key="1">
    <citation type="submission" date="2009-02" db="EMBL/GenBank/DDBJ databases">
        <title>Annotation of Streptomyces hygroscopicus strain ATCC 53653.</title>
        <authorList>
            <consortium name="The Broad Institute Genome Sequencing Platform"/>
            <consortium name="Broad Institute Microbial Sequencing Center"/>
            <person name="Fischbach M."/>
            <person name="Godfrey P."/>
            <person name="Ward D."/>
            <person name="Young S."/>
            <person name="Zeng Q."/>
            <person name="Koehrsen M."/>
            <person name="Alvarado L."/>
            <person name="Berlin A.M."/>
            <person name="Bochicchio J."/>
            <person name="Borenstein D."/>
            <person name="Chapman S.B."/>
            <person name="Chen Z."/>
            <person name="Engels R."/>
            <person name="Freedman E."/>
            <person name="Gellesch M."/>
            <person name="Goldberg J."/>
            <person name="Griggs A."/>
            <person name="Gujja S."/>
            <person name="Heilman E.R."/>
            <person name="Heiman D.I."/>
            <person name="Hepburn T.A."/>
            <person name="Howarth C."/>
            <person name="Jen D."/>
            <person name="Larson L."/>
            <person name="Lewis B."/>
            <person name="Mehta T."/>
            <person name="Park D."/>
            <person name="Pearson M."/>
            <person name="Richards J."/>
            <person name="Roberts A."/>
            <person name="Saif S."/>
            <person name="Shea T.D."/>
            <person name="Shenoy N."/>
            <person name="Sisk P."/>
            <person name="Stolte C."/>
            <person name="Sykes S.N."/>
            <person name="Thomson T."/>
            <person name="Walk T."/>
            <person name="White J."/>
            <person name="Yandava C."/>
            <person name="Straight P."/>
            <person name="Clardy J."/>
            <person name="Hung D."/>
            <person name="Kolter R."/>
            <person name="Mekalanos J."/>
            <person name="Walker S."/>
            <person name="Walsh C.T."/>
            <person name="Wieland-Brown L.C."/>
            <person name="Haas B."/>
            <person name="Nusbaum C."/>
            <person name="Birren B."/>
        </authorList>
    </citation>
    <scope>NUCLEOTIDE SEQUENCE [LARGE SCALE GENOMIC DNA]</scope>
    <source>
        <strain evidence="11 12">ATCC 53653</strain>
    </source>
</reference>
<feature type="region of interest" description="Disordered" evidence="7">
    <location>
        <begin position="149"/>
        <end position="179"/>
    </location>
</feature>
<feature type="domain" description="Transposase putative helix-turn-helix" evidence="10">
    <location>
        <begin position="46"/>
        <end position="84"/>
    </location>
</feature>
<dbReference type="Proteomes" id="UP000003963">
    <property type="component" value="Unassembled WGS sequence"/>
</dbReference>
<dbReference type="InterPro" id="IPR001959">
    <property type="entry name" value="Transposase"/>
</dbReference>
<dbReference type="GO" id="GO:0046872">
    <property type="term" value="F:metal ion binding"/>
    <property type="evidence" value="ECO:0007669"/>
    <property type="project" value="UniProtKB-KW"/>
</dbReference>
<feature type="domain" description="Probable transposase IS891/IS1136/IS1341" evidence="8">
    <location>
        <begin position="251"/>
        <end position="346"/>
    </location>
</feature>
<evidence type="ECO:0000256" key="7">
    <source>
        <dbReference type="SAM" id="MobiDB-lite"/>
    </source>
</evidence>
<keyword evidence="5" id="KW-0238">DNA-binding</keyword>
<protein>
    <submittedName>
        <fullName evidence="11">Transposase</fullName>
    </submittedName>
</protein>
<dbReference type="GO" id="GO:0032196">
    <property type="term" value="P:transposition"/>
    <property type="evidence" value="ECO:0007669"/>
    <property type="project" value="UniProtKB-KW"/>
</dbReference>
<organism evidence="11 12">
    <name type="scientific">Streptomyces himastatinicus ATCC 53653</name>
    <dbReference type="NCBI Taxonomy" id="457427"/>
    <lineage>
        <taxon>Bacteria</taxon>
        <taxon>Bacillati</taxon>
        <taxon>Actinomycetota</taxon>
        <taxon>Actinomycetes</taxon>
        <taxon>Kitasatosporales</taxon>
        <taxon>Streptomycetaceae</taxon>
        <taxon>Streptomyces</taxon>
        <taxon>Streptomyces violaceusniger group</taxon>
    </lineage>
</organism>
<evidence type="ECO:0000256" key="2">
    <source>
        <dbReference type="ARBA" id="ARBA00022578"/>
    </source>
</evidence>
<feature type="domain" description="Cas12f1-like TNB" evidence="9">
    <location>
        <begin position="358"/>
        <end position="425"/>
    </location>
</feature>
<evidence type="ECO:0000313" key="11">
    <source>
        <dbReference type="EMBL" id="EFL28112.1"/>
    </source>
</evidence>
<evidence type="ECO:0000256" key="3">
    <source>
        <dbReference type="ARBA" id="ARBA00022723"/>
    </source>
</evidence>
<dbReference type="Pfam" id="PF12323">
    <property type="entry name" value="HTH_OrfB_IS605"/>
    <property type="match status" value="1"/>
</dbReference>
<dbReference type="Pfam" id="PF07282">
    <property type="entry name" value="Cas12f1-like_TNB"/>
    <property type="match status" value="1"/>
</dbReference>
<feature type="region of interest" description="Disordered" evidence="7">
    <location>
        <begin position="279"/>
        <end position="302"/>
    </location>
</feature>
<evidence type="ECO:0000256" key="4">
    <source>
        <dbReference type="ARBA" id="ARBA00022833"/>
    </source>
</evidence>
<dbReference type="STRING" id="457427.SSOG_07827"/>
<evidence type="ECO:0000259" key="8">
    <source>
        <dbReference type="Pfam" id="PF01385"/>
    </source>
</evidence>
<evidence type="ECO:0000313" key="12">
    <source>
        <dbReference type="Proteomes" id="UP000003963"/>
    </source>
</evidence>
<dbReference type="InterPro" id="IPR021027">
    <property type="entry name" value="Transposase_put_HTH"/>
</dbReference>
<dbReference type="InterPro" id="IPR010095">
    <property type="entry name" value="Cas12f1-like_TNB"/>
</dbReference>
<keyword evidence="12" id="KW-1185">Reference proteome</keyword>
<evidence type="ECO:0000259" key="10">
    <source>
        <dbReference type="Pfam" id="PF12323"/>
    </source>
</evidence>